<name>A0ABV9SZD8_9BACT</name>
<reference evidence="2" key="1">
    <citation type="journal article" date="2019" name="Int. J. Syst. Evol. Microbiol.">
        <title>The Global Catalogue of Microorganisms (GCM) 10K type strain sequencing project: providing services to taxonomists for standard genome sequencing and annotation.</title>
        <authorList>
            <consortium name="The Broad Institute Genomics Platform"/>
            <consortium name="The Broad Institute Genome Sequencing Center for Infectious Disease"/>
            <person name="Wu L."/>
            <person name="Ma J."/>
        </authorList>
    </citation>
    <scope>NUCLEOTIDE SEQUENCE [LARGE SCALE GENOMIC DNA]</scope>
    <source>
        <strain evidence="2">CGMCC 4.7466</strain>
    </source>
</reference>
<evidence type="ECO:0000313" key="1">
    <source>
        <dbReference type="EMBL" id="MFC4871777.1"/>
    </source>
</evidence>
<comment type="caution">
    <text evidence="1">The sequence shown here is derived from an EMBL/GenBank/DDBJ whole genome shotgun (WGS) entry which is preliminary data.</text>
</comment>
<protein>
    <recommendedName>
        <fullName evidence="3">HEAT repeat domain-containing protein</fullName>
    </recommendedName>
</protein>
<proteinExistence type="predicted"/>
<gene>
    <name evidence="1" type="ORF">ACFPFU_08780</name>
</gene>
<evidence type="ECO:0000313" key="2">
    <source>
        <dbReference type="Proteomes" id="UP001595818"/>
    </source>
</evidence>
<dbReference type="EMBL" id="JBHSJJ010000004">
    <property type="protein sequence ID" value="MFC4871777.1"/>
    <property type="molecule type" value="Genomic_DNA"/>
</dbReference>
<evidence type="ECO:0008006" key="3">
    <source>
        <dbReference type="Google" id="ProtNLM"/>
    </source>
</evidence>
<dbReference type="Proteomes" id="UP001595818">
    <property type="component" value="Unassembled WGS sequence"/>
</dbReference>
<organism evidence="1 2">
    <name type="scientific">Negadavirga shengliensis</name>
    <dbReference type="NCBI Taxonomy" id="1389218"/>
    <lineage>
        <taxon>Bacteria</taxon>
        <taxon>Pseudomonadati</taxon>
        <taxon>Bacteroidota</taxon>
        <taxon>Cytophagia</taxon>
        <taxon>Cytophagales</taxon>
        <taxon>Cyclobacteriaceae</taxon>
        <taxon>Negadavirga</taxon>
    </lineage>
</organism>
<keyword evidence="2" id="KW-1185">Reference proteome</keyword>
<accession>A0ABV9SZD8</accession>
<sequence>MNLIIKYIALNIAGWWGAVLMQTYMHPSSGDYLPDRELILQVETDSIRYELWLAYDEQGRPEQYVADIFTPVCYSNKCYPVFIDFYWDLLGNFKRYEVPSGKPLTKLDHIPFEEHDYEKLHEILTNTSSMLRDYRAEDLVVDNQKDLTQGVDAVTGATLKTLQNEVIGGAVYSCYTLWHLAHGEMAAIARQHTEEIHDGEMLIRFLKSQDHRYQYWALEKVFQSKRYIEARFADPVLAILRGKNIFIAQNLLENLPAEMLESRERQEWLWETYLSSPYRLQLAILDRLEHLDLQPGLIEKMIDGLENSNAEQKRKIFTVLKSQKDLSKRGQKNLALYLDDNHWRKEVYHVLSNQRKLDRSVRIELNQTEFEQ</sequence>
<dbReference type="RefSeq" id="WP_377063569.1">
    <property type="nucleotide sequence ID" value="NZ_JBHSJJ010000004.1"/>
</dbReference>